<evidence type="ECO:0000313" key="3">
    <source>
        <dbReference type="Proteomes" id="UP000290572"/>
    </source>
</evidence>
<comment type="caution">
    <text evidence="2">The sequence shown here is derived from an EMBL/GenBank/DDBJ whole genome shotgun (WGS) entry which is preliminary data.</text>
</comment>
<dbReference type="Proteomes" id="UP000290572">
    <property type="component" value="Unassembled WGS sequence"/>
</dbReference>
<proteinExistence type="predicted"/>
<organism evidence="2 3">
    <name type="scientific">Labeo rohita</name>
    <name type="common">Indian major carp</name>
    <name type="synonym">Cyprinus rohita</name>
    <dbReference type="NCBI Taxonomy" id="84645"/>
    <lineage>
        <taxon>Eukaryota</taxon>
        <taxon>Metazoa</taxon>
        <taxon>Chordata</taxon>
        <taxon>Craniata</taxon>
        <taxon>Vertebrata</taxon>
        <taxon>Euteleostomi</taxon>
        <taxon>Actinopterygii</taxon>
        <taxon>Neopterygii</taxon>
        <taxon>Teleostei</taxon>
        <taxon>Ostariophysi</taxon>
        <taxon>Cypriniformes</taxon>
        <taxon>Cyprinidae</taxon>
        <taxon>Labeoninae</taxon>
        <taxon>Labeonini</taxon>
        <taxon>Labeo</taxon>
    </lineage>
</organism>
<sequence length="202" mass="23051">MYHETEEKPILLNDTINIKTPAKLGELDDEIDKAVTNIPKETEPDGELDTTIKNVLKKNESEKITLEDAKSKYTPARHSDNTLLEELIDELNTTMKDFPKEKGVNKIFLRDQDLNCSSQEERELFVCQAEQELIKEVSGLPGAKFDHFRIDKKLMRNLNSKMILLGDEKLDTATENVPVKDVPKDRGKTNLAERAANELQEK</sequence>
<name>A0A498N4G4_LABRO</name>
<dbReference type="EMBL" id="QBIY01012180">
    <property type="protein sequence ID" value="RXN26702.1"/>
    <property type="molecule type" value="Genomic_DNA"/>
</dbReference>
<evidence type="ECO:0000256" key="1">
    <source>
        <dbReference type="SAM" id="MobiDB-lite"/>
    </source>
</evidence>
<dbReference type="AlphaFoldDB" id="A0A498N4G4"/>
<gene>
    <name evidence="2" type="ORF">ROHU_005647</name>
</gene>
<evidence type="ECO:0000313" key="2">
    <source>
        <dbReference type="EMBL" id="RXN26702.1"/>
    </source>
</evidence>
<feature type="region of interest" description="Disordered" evidence="1">
    <location>
        <begin position="176"/>
        <end position="202"/>
    </location>
</feature>
<protein>
    <submittedName>
        <fullName evidence="2">Interleukin 4 13A</fullName>
    </submittedName>
</protein>
<accession>A0A498N4G4</accession>
<reference evidence="2 3" key="1">
    <citation type="submission" date="2018-03" db="EMBL/GenBank/DDBJ databases">
        <title>Draft genome sequence of Rohu Carp (Labeo rohita).</title>
        <authorList>
            <person name="Das P."/>
            <person name="Kushwaha B."/>
            <person name="Joshi C.G."/>
            <person name="Kumar D."/>
            <person name="Nagpure N.S."/>
            <person name="Sahoo L."/>
            <person name="Das S.P."/>
            <person name="Bit A."/>
            <person name="Patnaik S."/>
            <person name="Meher P.K."/>
            <person name="Jayasankar P."/>
            <person name="Koringa P.G."/>
            <person name="Patel N.V."/>
            <person name="Hinsu A.T."/>
            <person name="Kumar R."/>
            <person name="Pandey M."/>
            <person name="Agarwal S."/>
            <person name="Srivastava S."/>
            <person name="Singh M."/>
            <person name="Iquebal M.A."/>
            <person name="Jaiswal S."/>
            <person name="Angadi U.B."/>
            <person name="Kumar N."/>
            <person name="Raza M."/>
            <person name="Shah T.M."/>
            <person name="Rai A."/>
            <person name="Jena J.K."/>
        </authorList>
    </citation>
    <scope>NUCLEOTIDE SEQUENCE [LARGE SCALE GENOMIC DNA]</scope>
    <source>
        <strain evidence="2">DASCIFA01</strain>
        <tissue evidence="2">Testis</tissue>
    </source>
</reference>
<keyword evidence="3" id="KW-1185">Reference proteome</keyword>